<dbReference type="Proteomes" id="UP001229251">
    <property type="component" value="Unassembled WGS sequence"/>
</dbReference>
<dbReference type="EMBL" id="JASOOE010000018">
    <property type="protein sequence ID" value="MDK7187964.1"/>
    <property type="molecule type" value="Genomic_DNA"/>
</dbReference>
<dbReference type="AlphaFoldDB" id="A0AAJ1Q729"/>
<accession>A0AAJ1Q729</accession>
<comment type="caution">
    <text evidence="1">The sequence shown here is derived from an EMBL/GenBank/DDBJ whole genome shotgun (WGS) entry which is preliminary data.</text>
</comment>
<proteinExistence type="predicted"/>
<dbReference type="RefSeq" id="WP_285066391.1">
    <property type="nucleotide sequence ID" value="NZ_JASOOE010000018.1"/>
</dbReference>
<organism evidence="1 2">
    <name type="scientific">Facklamia hominis</name>
    <dbReference type="NCBI Taxonomy" id="178214"/>
    <lineage>
        <taxon>Bacteria</taxon>
        <taxon>Bacillati</taxon>
        <taxon>Bacillota</taxon>
        <taxon>Bacilli</taxon>
        <taxon>Lactobacillales</taxon>
        <taxon>Aerococcaceae</taxon>
        <taxon>Facklamia</taxon>
    </lineage>
</organism>
<evidence type="ECO:0000313" key="2">
    <source>
        <dbReference type="Proteomes" id="UP001229251"/>
    </source>
</evidence>
<evidence type="ECO:0000313" key="1">
    <source>
        <dbReference type="EMBL" id="MDK7187964.1"/>
    </source>
</evidence>
<sequence>MFVNPENFAFAVVSSSDKELSIQDKLNLYKSAYTIAVENNKSSTEKSKDKTEANLKKKTEILRKLR</sequence>
<protein>
    <submittedName>
        <fullName evidence="1">Uncharacterized protein</fullName>
    </submittedName>
</protein>
<reference evidence="1" key="1">
    <citation type="submission" date="2023-05" db="EMBL/GenBank/DDBJ databases">
        <title>Cataloging the Phylogenetic Diversity of Human Bladder Bacteria.</title>
        <authorList>
            <person name="Du J."/>
        </authorList>
    </citation>
    <scope>NUCLEOTIDE SEQUENCE</scope>
    <source>
        <strain evidence="1">UMB1231</strain>
    </source>
</reference>
<name>A0AAJ1Q729_9LACT</name>
<gene>
    <name evidence="1" type="ORF">QP433_08210</name>
</gene>